<comment type="similarity">
    <text evidence="2">Belongs to the outer membrane factor (OMF) (TC 1.B.17) family.</text>
</comment>
<keyword evidence="9" id="KW-0614">Plasmid</keyword>
<feature type="coiled-coil region" evidence="8">
    <location>
        <begin position="184"/>
        <end position="235"/>
    </location>
</feature>
<dbReference type="SUPFAM" id="SSF56954">
    <property type="entry name" value="Outer membrane efflux proteins (OEP)"/>
    <property type="match status" value="1"/>
</dbReference>
<dbReference type="Proteomes" id="UP001354989">
    <property type="component" value="Plasmid pPP1"/>
</dbReference>
<dbReference type="PANTHER" id="PTHR30026">
    <property type="entry name" value="OUTER MEMBRANE PROTEIN TOLC"/>
    <property type="match status" value="1"/>
</dbReference>
<keyword evidence="7" id="KW-0998">Cell outer membrane</keyword>
<evidence type="ECO:0000256" key="8">
    <source>
        <dbReference type="SAM" id="Coils"/>
    </source>
</evidence>
<dbReference type="PANTHER" id="PTHR30026:SF20">
    <property type="entry name" value="OUTER MEMBRANE PROTEIN TOLC"/>
    <property type="match status" value="1"/>
</dbReference>
<keyword evidence="5" id="KW-0812">Transmembrane</keyword>
<name>A0ABM7VJE2_9BACT</name>
<comment type="subcellular location">
    <subcellularLocation>
        <location evidence="1">Cell outer membrane</location>
    </subcellularLocation>
</comment>
<keyword evidence="3" id="KW-0813">Transport</keyword>
<dbReference type="InterPro" id="IPR051906">
    <property type="entry name" value="TolC-like"/>
</dbReference>
<evidence type="ECO:0000256" key="1">
    <source>
        <dbReference type="ARBA" id="ARBA00004442"/>
    </source>
</evidence>
<evidence type="ECO:0000256" key="3">
    <source>
        <dbReference type="ARBA" id="ARBA00022448"/>
    </source>
</evidence>
<protein>
    <submittedName>
        <fullName evidence="9">Transporter</fullName>
    </submittedName>
</protein>
<evidence type="ECO:0000256" key="2">
    <source>
        <dbReference type="ARBA" id="ARBA00007613"/>
    </source>
</evidence>
<evidence type="ECO:0000256" key="7">
    <source>
        <dbReference type="ARBA" id="ARBA00023237"/>
    </source>
</evidence>
<dbReference type="Pfam" id="PF02321">
    <property type="entry name" value="OEP"/>
    <property type="match status" value="2"/>
</dbReference>
<keyword evidence="6" id="KW-0472">Membrane</keyword>
<evidence type="ECO:0000313" key="10">
    <source>
        <dbReference type="Proteomes" id="UP001354989"/>
    </source>
</evidence>
<proteinExistence type="inferred from homology"/>
<sequence length="463" mass="53022">MQRRPQGCRQQTIYLYYKSMFKQNIGLFVVALLLCFSNIAKADDQGVTDSLSFTLEQTISYAKQHSRELTVADLASQIARRKTQEYTAQGLPQINGQISQDYNYEIATFGVDEHGNPIQFGRKYSGNSTIRLSQMIFDGSFFVGLRASKSYQQLAVKQAEQSEITVKENVSKAYFLVLVNEESFQAIKRNYDRLEELLKETAKMYEKGFAEKMDVDRIKVQLNNAEVELNQNRQETEISRMMLKFQMGMNLDQPLRLITRLEDQTYENVLEEVVHSSVSNRIEYSILESQEHLKLLEQHQNSYKYLPTLSLIGTYGYNNFGDDFASLTTFNTSYFASGAIGLQLNVPIFDGMLKHRTHQRLKLEQTQLGLQKANLRDQIQIEMKQSQNTLVTSVRTVSIQKDNMDLAAEVYKHAVAKYQRGLGSNLEVIDADNAFKTAQNNYYRAIYSALVAKIELQKAMGSL</sequence>
<dbReference type="Gene3D" id="1.20.1600.10">
    <property type="entry name" value="Outer membrane efflux proteins (OEP)"/>
    <property type="match status" value="1"/>
</dbReference>
<evidence type="ECO:0000256" key="5">
    <source>
        <dbReference type="ARBA" id="ARBA00022692"/>
    </source>
</evidence>
<organism evidence="9 10">
    <name type="scientific">Persicobacter psychrovividus</name>
    <dbReference type="NCBI Taxonomy" id="387638"/>
    <lineage>
        <taxon>Bacteria</taxon>
        <taxon>Pseudomonadati</taxon>
        <taxon>Bacteroidota</taxon>
        <taxon>Cytophagia</taxon>
        <taxon>Cytophagales</taxon>
        <taxon>Persicobacteraceae</taxon>
        <taxon>Persicobacter</taxon>
    </lineage>
</organism>
<evidence type="ECO:0000313" key="9">
    <source>
        <dbReference type="EMBL" id="BDD01113.1"/>
    </source>
</evidence>
<dbReference type="InterPro" id="IPR003423">
    <property type="entry name" value="OMP_efflux"/>
</dbReference>
<dbReference type="EMBL" id="AP025293">
    <property type="protein sequence ID" value="BDD01113.1"/>
    <property type="molecule type" value="Genomic_DNA"/>
</dbReference>
<geneLocation type="plasmid" evidence="9 10">
    <name>pPP1</name>
</geneLocation>
<keyword evidence="10" id="KW-1185">Reference proteome</keyword>
<keyword evidence="8" id="KW-0175">Coiled coil</keyword>
<evidence type="ECO:0000256" key="4">
    <source>
        <dbReference type="ARBA" id="ARBA00022452"/>
    </source>
</evidence>
<keyword evidence="4" id="KW-1134">Transmembrane beta strand</keyword>
<evidence type="ECO:0000256" key="6">
    <source>
        <dbReference type="ARBA" id="ARBA00023136"/>
    </source>
</evidence>
<gene>
    <name evidence="9" type="ORF">PEPS_33930</name>
</gene>
<accession>A0ABM7VJE2</accession>
<reference evidence="9 10" key="1">
    <citation type="submission" date="2021-12" db="EMBL/GenBank/DDBJ databases">
        <title>Genome sequencing of bacteria with rrn-lacking chromosome and rrn-plasmid.</title>
        <authorList>
            <person name="Anda M."/>
            <person name="Iwasaki W."/>
        </authorList>
    </citation>
    <scope>NUCLEOTIDE SEQUENCE [LARGE SCALE GENOMIC DNA]</scope>
    <source>
        <strain evidence="9 10">NBRC 101262</strain>
        <plasmid evidence="9 10">pPP1</plasmid>
    </source>
</reference>